<name>A0A917UQK7_9DEIO</name>
<reference evidence="1" key="1">
    <citation type="journal article" date="2014" name="Int. J. Syst. Evol. Microbiol.">
        <title>Complete genome sequence of Corynebacterium casei LMG S-19264T (=DSM 44701T), isolated from a smear-ripened cheese.</title>
        <authorList>
            <consortium name="US DOE Joint Genome Institute (JGI-PGF)"/>
            <person name="Walter F."/>
            <person name="Albersmeier A."/>
            <person name="Kalinowski J."/>
            <person name="Ruckert C."/>
        </authorList>
    </citation>
    <scope>NUCLEOTIDE SEQUENCE</scope>
    <source>
        <strain evidence="1">JCM 14371</strain>
    </source>
</reference>
<dbReference type="EMBL" id="BMOE01000006">
    <property type="protein sequence ID" value="GGJ76577.1"/>
    <property type="molecule type" value="Genomic_DNA"/>
</dbReference>
<dbReference type="AlphaFoldDB" id="A0A917UQK7"/>
<organism evidence="1 2">
    <name type="scientific">Deinococcus aquiradiocola</name>
    <dbReference type="NCBI Taxonomy" id="393059"/>
    <lineage>
        <taxon>Bacteria</taxon>
        <taxon>Thermotogati</taxon>
        <taxon>Deinococcota</taxon>
        <taxon>Deinococci</taxon>
        <taxon>Deinococcales</taxon>
        <taxon>Deinococcaceae</taxon>
        <taxon>Deinococcus</taxon>
    </lineage>
</organism>
<protein>
    <submittedName>
        <fullName evidence="1">Uncharacterized protein</fullName>
    </submittedName>
</protein>
<sequence>MKQTTFLILMLALVLAVLAIPLLFAFTPAGISCCVAAMLLAILAVPDLASQDDQAAQEPVRG</sequence>
<comment type="caution">
    <text evidence="1">The sequence shown here is derived from an EMBL/GenBank/DDBJ whole genome shotgun (WGS) entry which is preliminary data.</text>
</comment>
<evidence type="ECO:0000313" key="2">
    <source>
        <dbReference type="Proteomes" id="UP000635726"/>
    </source>
</evidence>
<dbReference type="RefSeq" id="WP_188963210.1">
    <property type="nucleotide sequence ID" value="NZ_BMOE01000006.1"/>
</dbReference>
<proteinExistence type="predicted"/>
<evidence type="ECO:0000313" key="1">
    <source>
        <dbReference type="EMBL" id="GGJ76577.1"/>
    </source>
</evidence>
<gene>
    <name evidence="1" type="ORF">GCM10008939_20900</name>
</gene>
<reference evidence="1" key="2">
    <citation type="submission" date="2020-09" db="EMBL/GenBank/DDBJ databases">
        <authorList>
            <person name="Sun Q."/>
            <person name="Ohkuma M."/>
        </authorList>
    </citation>
    <scope>NUCLEOTIDE SEQUENCE</scope>
    <source>
        <strain evidence="1">JCM 14371</strain>
    </source>
</reference>
<dbReference type="PROSITE" id="PS51257">
    <property type="entry name" value="PROKAR_LIPOPROTEIN"/>
    <property type="match status" value="1"/>
</dbReference>
<accession>A0A917UQK7</accession>
<keyword evidence="2" id="KW-1185">Reference proteome</keyword>
<dbReference type="Proteomes" id="UP000635726">
    <property type="component" value="Unassembled WGS sequence"/>
</dbReference>